<organism evidence="1 2">
    <name type="scientific">Timema podura</name>
    <name type="common">Walking stick</name>
    <dbReference type="NCBI Taxonomy" id="61482"/>
    <lineage>
        <taxon>Eukaryota</taxon>
        <taxon>Metazoa</taxon>
        <taxon>Ecdysozoa</taxon>
        <taxon>Arthropoda</taxon>
        <taxon>Hexapoda</taxon>
        <taxon>Insecta</taxon>
        <taxon>Pterygota</taxon>
        <taxon>Neoptera</taxon>
        <taxon>Polyneoptera</taxon>
        <taxon>Phasmatodea</taxon>
        <taxon>Timematodea</taxon>
        <taxon>Timematoidea</taxon>
        <taxon>Timematidae</taxon>
        <taxon>Timema</taxon>
    </lineage>
</organism>
<feature type="non-terminal residue" evidence="1">
    <location>
        <position position="161"/>
    </location>
</feature>
<dbReference type="EMBL" id="CAJPIN010046850">
    <property type="protein sequence ID" value="CAG2065796.1"/>
    <property type="molecule type" value="Genomic_DNA"/>
</dbReference>
<reference evidence="1" key="1">
    <citation type="submission" date="2021-03" db="EMBL/GenBank/DDBJ databases">
        <authorList>
            <person name="Tran Van P."/>
        </authorList>
    </citation>
    <scope>NUCLEOTIDE SEQUENCE</scope>
</reference>
<accession>A0ABN7PDD0</accession>
<name>A0ABN7PDD0_TIMPD</name>
<evidence type="ECO:0000313" key="2">
    <source>
        <dbReference type="Proteomes" id="UP001153148"/>
    </source>
</evidence>
<sequence length="161" mass="18419">MVKLYKVSVSSVSAVISNHPPHPRVSLLSLRVLGEREYRHSSTPTPAPDPRRVPGRIWIQATHGTRGRNQLLRRGGTYTCLPGDQQLPERSRDRELRGHRHLRIGEKLQDQWRELRLQHSHLQVSSWEPTSTTSMIFASTPPMRTLIYTKFDMVANIGGLQ</sequence>
<dbReference type="Proteomes" id="UP001153148">
    <property type="component" value="Unassembled WGS sequence"/>
</dbReference>
<keyword evidence="2" id="KW-1185">Reference proteome</keyword>
<proteinExistence type="predicted"/>
<gene>
    <name evidence="1" type="ORF">TPAB3V08_LOCUS12739</name>
</gene>
<protein>
    <submittedName>
        <fullName evidence="1">Uncharacterized protein</fullName>
    </submittedName>
</protein>
<comment type="caution">
    <text evidence="1">The sequence shown here is derived from an EMBL/GenBank/DDBJ whole genome shotgun (WGS) entry which is preliminary data.</text>
</comment>
<evidence type="ECO:0000313" key="1">
    <source>
        <dbReference type="EMBL" id="CAG2065796.1"/>
    </source>
</evidence>